<evidence type="ECO:0000256" key="1">
    <source>
        <dbReference type="SAM" id="SignalP"/>
    </source>
</evidence>
<accession>A0A3P9MSK2</accession>
<dbReference type="PROSITE" id="PS51465">
    <property type="entry name" value="KAZAL_2"/>
    <property type="match status" value="1"/>
</dbReference>
<dbReference type="Proteomes" id="UP000242638">
    <property type="component" value="Unassembled WGS sequence"/>
</dbReference>
<dbReference type="SUPFAM" id="SSF100895">
    <property type="entry name" value="Kazal-type serine protease inhibitors"/>
    <property type="match status" value="1"/>
</dbReference>
<dbReference type="Pfam" id="PF00050">
    <property type="entry name" value="Kazal_1"/>
    <property type="match status" value="1"/>
</dbReference>
<dbReference type="AlphaFoldDB" id="A0A3P9MSK2"/>
<dbReference type="InterPro" id="IPR002350">
    <property type="entry name" value="Kazal_dom"/>
</dbReference>
<evidence type="ECO:0000313" key="3">
    <source>
        <dbReference type="Ensembl" id="ENSPREP00000000342.1"/>
    </source>
</evidence>
<keyword evidence="1" id="KW-0732">Signal</keyword>
<dbReference type="SMART" id="SM00280">
    <property type="entry name" value="KAZAL"/>
    <property type="match status" value="1"/>
</dbReference>
<feature type="chain" id="PRO_5018327044" description="Kazal-like domain-containing protein" evidence="1">
    <location>
        <begin position="22"/>
        <end position="74"/>
    </location>
</feature>
<evidence type="ECO:0000313" key="4">
    <source>
        <dbReference type="Proteomes" id="UP000242638"/>
    </source>
</evidence>
<proteinExistence type="predicted"/>
<reference evidence="4" key="1">
    <citation type="submission" date="2013-11" db="EMBL/GenBank/DDBJ databases">
        <title>The genomic landscape of the Guanapo guppy.</title>
        <authorList>
            <person name="Kuenstner A."/>
            <person name="Dreyer C."/>
        </authorList>
    </citation>
    <scope>NUCLEOTIDE SEQUENCE</scope>
    <source>
        <strain evidence="4">Guanapo</strain>
    </source>
</reference>
<keyword evidence="4" id="KW-1185">Reference proteome</keyword>
<feature type="signal peptide" evidence="1">
    <location>
        <begin position="1"/>
        <end position="21"/>
    </location>
</feature>
<dbReference type="InterPro" id="IPR036058">
    <property type="entry name" value="Kazal_dom_sf"/>
</dbReference>
<reference evidence="3" key="3">
    <citation type="submission" date="2025-09" db="UniProtKB">
        <authorList>
            <consortium name="Ensembl"/>
        </authorList>
    </citation>
    <scope>IDENTIFICATION</scope>
    <source>
        <strain evidence="3">Guanapo</strain>
    </source>
</reference>
<name>A0A3P9MSK2_POERE</name>
<sequence>IKSTILIYMVLIFSLAGCIDPKTIRNSVPSPGPKFDVMLICPMNFAPVCGSDGNTYSNMCVLSILIVHSRKCSP</sequence>
<evidence type="ECO:0000259" key="2">
    <source>
        <dbReference type="PROSITE" id="PS51465"/>
    </source>
</evidence>
<reference evidence="3" key="2">
    <citation type="submission" date="2025-08" db="UniProtKB">
        <authorList>
            <consortium name="Ensembl"/>
        </authorList>
    </citation>
    <scope>IDENTIFICATION</scope>
    <source>
        <strain evidence="3">Guanapo</strain>
    </source>
</reference>
<feature type="domain" description="Kazal-like" evidence="2">
    <location>
        <begin position="26"/>
        <end position="74"/>
    </location>
</feature>
<dbReference type="Gene3D" id="3.30.60.30">
    <property type="match status" value="1"/>
</dbReference>
<protein>
    <recommendedName>
        <fullName evidence="2">Kazal-like domain-containing protein</fullName>
    </recommendedName>
</protein>
<dbReference type="GeneTree" id="ENSGT01060000252481"/>
<organism evidence="3 4">
    <name type="scientific">Poecilia reticulata</name>
    <name type="common">Guppy</name>
    <name type="synonym">Acanthophacelus reticulatus</name>
    <dbReference type="NCBI Taxonomy" id="8081"/>
    <lineage>
        <taxon>Eukaryota</taxon>
        <taxon>Metazoa</taxon>
        <taxon>Chordata</taxon>
        <taxon>Craniata</taxon>
        <taxon>Vertebrata</taxon>
        <taxon>Euteleostomi</taxon>
        <taxon>Actinopterygii</taxon>
        <taxon>Neopterygii</taxon>
        <taxon>Teleostei</taxon>
        <taxon>Neoteleostei</taxon>
        <taxon>Acanthomorphata</taxon>
        <taxon>Ovalentaria</taxon>
        <taxon>Atherinomorphae</taxon>
        <taxon>Cyprinodontiformes</taxon>
        <taxon>Poeciliidae</taxon>
        <taxon>Poeciliinae</taxon>
        <taxon>Poecilia</taxon>
    </lineage>
</organism>
<dbReference type="Ensembl" id="ENSPRET00000000366.1">
    <property type="protein sequence ID" value="ENSPREP00000000342.1"/>
    <property type="gene ID" value="ENSPREG00000000265.1"/>
</dbReference>